<sequence>MLMYVYSIDTATAASALSGRNKVPPSPTFVFQIAAGYRVLRVNVEEGFESQLRGQWIDDFVTNNASQKDFQVLASDPNFMHVQLDTAWHKARLREDGQASFVLELYVYVPKLADQSATLRRLRVSKSATEYQLVRIKIQDVPVAMKVNVSDLHAVLELPSYSLRPPSRAPPSTTPPAPVEDIVDVDHLDG</sequence>
<gene>
    <name evidence="2" type="ORF">PHMEG_00010198</name>
</gene>
<dbReference type="AlphaFoldDB" id="A0A225WF88"/>
<accession>A0A225WF88</accession>
<dbReference type="Proteomes" id="UP000198211">
    <property type="component" value="Unassembled WGS sequence"/>
</dbReference>
<organism evidence="2 3">
    <name type="scientific">Phytophthora megakarya</name>
    <dbReference type="NCBI Taxonomy" id="4795"/>
    <lineage>
        <taxon>Eukaryota</taxon>
        <taxon>Sar</taxon>
        <taxon>Stramenopiles</taxon>
        <taxon>Oomycota</taxon>
        <taxon>Peronosporomycetes</taxon>
        <taxon>Peronosporales</taxon>
        <taxon>Peronosporaceae</taxon>
        <taxon>Phytophthora</taxon>
    </lineage>
</organism>
<keyword evidence="3" id="KW-1185">Reference proteome</keyword>
<proteinExistence type="predicted"/>
<protein>
    <submittedName>
        <fullName evidence="2">Uncharacterized protein</fullName>
    </submittedName>
</protein>
<feature type="region of interest" description="Disordered" evidence="1">
    <location>
        <begin position="163"/>
        <end position="190"/>
    </location>
</feature>
<feature type="compositionally biased region" description="Pro residues" evidence="1">
    <location>
        <begin position="167"/>
        <end position="178"/>
    </location>
</feature>
<evidence type="ECO:0000256" key="1">
    <source>
        <dbReference type="SAM" id="MobiDB-lite"/>
    </source>
</evidence>
<dbReference type="OrthoDB" id="116716at2759"/>
<dbReference type="EMBL" id="NBNE01001005">
    <property type="protein sequence ID" value="OWZ16054.1"/>
    <property type="molecule type" value="Genomic_DNA"/>
</dbReference>
<evidence type="ECO:0000313" key="2">
    <source>
        <dbReference type="EMBL" id="OWZ16054.1"/>
    </source>
</evidence>
<evidence type="ECO:0000313" key="3">
    <source>
        <dbReference type="Proteomes" id="UP000198211"/>
    </source>
</evidence>
<reference evidence="3" key="1">
    <citation type="submission" date="2017-03" db="EMBL/GenBank/DDBJ databases">
        <title>Phytopthora megakarya and P. palmivora, two closely related causual agents of cacao black pod achieved similar genome size and gene model numbers by different mechanisms.</title>
        <authorList>
            <person name="Ali S."/>
            <person name="Shao J."/>
            <person name="Larry D.J."/>
            <person name="Kronmiller B."/>
            <person name="Shen D."/>
            <person name="Strem M.D."/>
            <person name="Melnick R.L."/>
            <person name="Guiltinan M.J."/>
            <person name="Tyler B.M."/>
            <person name="Meinhardt L.W."/>
            <person name="Bailey B.A."/>
        </authorList>
    </citation>
    <scope>NUCLEOTIDE SEQUENCE [LARGE SCALE GENOMIC DNA]</scope>
    <source>
        <strain evidence="3">zdho120</strain>
    </source>
</reference>
<comment type="caution">
    <text evidence="2">The sequence shown here is derived from an EMBL/GenBank/DDBJ whole genome shotgun (WGS) entry which is preliminary data.</text>
</comment>
<name>A0A225WF88_9STRA</name>